<name>A0AAD5WGD3_PARTN</name>
<sequence>MYLTTVLAVVRCYNYTAIIEVRRHRRDAMKAAIGEDTRDESCSEFVEKSKMEAVVLQAFSYRRYHKNKSEISKYDSCGMVSSTISDLFTHCALLAYSAPEGKVILPEWCGTDRFDVLVRDVKPEGAACVLDPKVVQFCFPSTTIEKTLPALTQFRSGQRLSQHVRLFPEMRCDTQRNSLGYYIYPRKETYPDDIQKVDERIPNNSIMPAQILYERSSKKMRMSLDATSSMSKAVVNLSQRSNSETKIECQTSEMNTDLLNQPTSMFETIGKSMSMSIYY</sequence>
<comment type="caution">
    <text evidence="1">The sequence shown here is derived from an EMBL/GenBank/DDBJ whole genome shotgun (WGS) entry which is preliminary data.</text>
</comment>
<keyword evidence="2" id="KW-1185">Reference proteome</keyword>
<protein>
    <submittedName>
        <fullName evidence="1">Uncharacterized protein</fullName>
    </submittedName>
</protein>
<accession>A0AAD5WGD3</accession>
<organism evidence="1 2">
    <name type="scientific">Parelaphostrongylus tenuis</name>
    <name type="common">Meningeal worm</name>
    <dbReference type="NCBI Taxonomy" id="148309"/>
    <lineage>
        <taxon>Eukaryota</taxon>
        <taxon>Metazoa</taxon>
        <taxon>Ecdysozoa</taxon>
        <taxon>Nematoda</taxon>
        <taxon>Chromadorea</taxon>
        <taxon>Rhabditida</taxon>
        <taxon>Rhabditina</taxon>
        <taxon>Rhabditomorpha</taxon>
        <taxon>Strongyloidea</taxon>
        <taxon>Metastrongylidae</taxon>
        <taxon>Parelaphostrongylus</taxon>
    </lineage>
</organism>
<proteinExistence type="predicted"/>
<evidence type="ECO:0000313" key="1">
    <source>
        <dbReference type="EMBL" id="KAJ1368946.1"/>
    </source>
</evidence>
<evidence type="ECO:0000313" key="2">
    <source>
        <dbReference type="Proteomes" id="UP001196413"/>
    </source>
</evidence>
<dbReference type="AlphaFoldDB" id="A0AAD5WGD3"/>
<dbReference type="Proteomes" id="UP001196413">
    <property type="component" value="Unassembled WGS sequence"/>
</dbReference>
<dbReference type="EMBL" id="JAHQIW010006364">
    <property type="protein sequence ID" value="KAJ1368946.1"/>
    <property type="molecule type" value="Genomic_DNA"/>
</dbReference>
<reference evidence="1" key="1">
    <citation type="submission" date="2021-06" db="EMBL/GenBank/DDBJ databases">
        <title>Parelaphostrongylus tenuis whole genome reference sequence.</title>
        <authorList>
            <person name="Garwood T.J."/>
            <person name="Larsen P.A."/>
            <person name="Fountain-Jones N.M."/>
            <person name="Garbe J.R."/>
            <person name="Macchietto M.G."/>
            <person name="Kania S.A."/>
            <person name="Gerhold R.W."/>
            <person name="Richards J.E."/>
            <person name="Wolf T.M."/>
        </authorList>
    </citation>
    <scope>NUCLEOTIDE SEQUENCE</scope>
    <source>
        <strain evidence="1">MNPRO001-30</strain>
        <tissue evidence="1">Meninges</tissue>
    </source>
</reference>
<gene>
    <name evidence="1" type="ORF">KIN20_030312</name>
</gene>